<evidence type="ECO:0000313" key="6">
    <source>
        <dbReference type="EMBL" id="KUG22851.1"/>
    </source>
</evidence>
<keyword evidence="4" id="KW-0411">Iron-sulfur</keyword>
<organism evidence="6">
    <name type="scientific">hydrocarbon metagenome</name>
    <dbReference type="NCBI Taxonomy" id="938273"/>
    <lineage>
        <taxon>unclassified sequences</taxon>
        <taxon>metagenomes</taxon>
        <taxon>ecological metagenomes</taxon>
    </lineage>
</organism>
<gene>
    <name evidence="6" type="ORF">ASZ90_007344</name>
</gene>
<feature type="domain" description="4Fe-4S ferredoxin-type" evidence="5">
    <location>
        <begin position="315"/>
        <end position="344"/>
    </location>
</feature>
<sequence length="383" mass="42827">MALISLQKCAQYDNKMLKEKILMGLKQIDFDPAELKNKRVCLKPNLLMPVSPERAVTTHPEIFRAVAQIVRDFTKDIILIESPNFFALKPTIKKAGLDEIINDLGIEIADINVTETLRFPSAHRYKNIDISKAFFDVDYIINMPKLKTHGFTHYTGAVKNLFGVMPGLSKARMHMRAPSQMEFTEFLLDLYGGLLNGFEKPKKFIHIMDAVVGMEGEGPGPSGKPKAIGAVIVGEDAVALDYVAVNLVGLKMKKVFTITEGFKRGYGAKSPDEIQVRGESLEDMRINDFKAPRSTIMGGVVWPMTSPTIKNLFVEKPVPRAEACTLCYNCMTVCPAEAITKVANAKVPIYNYRKCIRCFCCMETCPEAAIYLKKGVLQWLMRT</sequence>
<dbReference type="InterPro" id="IPR007160">
    <property type="entry name" value="DUF362"/>
</dbReference>
<dbReference type="Gene3D" id="3.30.70.20">
    <property type="match status" value="1"/>
</dbReference>
<dbReference type="InterPro" id="IPR017896">
    <property type="entry name" value="4Fe4S_Fe-S-bd"/>
</dbReference>
<dbReference type="PROSITE" id="PS00198">
    <property type="entry name" value="4FE4S_FER_1"/>
    <property type="match status" value="2"/>
</dbReference>
<keyword evidence="3" id="KW-0408">Iron</keyword>
<evidence type="ECO:0000256" key="1">
    <source>
        <dbReference type="ARBA" id="ARBA00022485"/>
    </source>
</evidence>
<evidence type="ECO:0000259" key="5">
    <source>
        <dbReference type="PROSITE" id="PS51379"/>
    </source>
</evidence>
<proteinExistence type="predicted"/>
<reference evidence="6" key="1">
    <citation type="journal article" date="2015" name="Proc. Natl. Acad. Sci. U.S.A.">
        <title>Networks of energetic and metabolic interactions define dynamics in microbial communities.</title>
        <authorList>
            <person name="Embree M."/>
            <person name="Liu J.K."/>
            <person name="Al-Bassam M.M."/>
            <person name="Zengler K."/>
        </authorList>
    </citation>
    <scope>NUCLEOTIDE SEQUENCE</scope>
</reference>
<dbReference type="AlphaFoldDB" id="A0A0W8FRB3"/>
<evidence type="ECO:0000256" key="2">
    <source>
        <dbReference type="ARBA" id="ARBA00022723"/>
    </source>
</evidence>
<dbReference type="PANTHER" id="PTHR24960:SF76">
    <property type="entry name" value="4FE-4S FERREDOXIN-TYPE DOMAIN-CONTAINING PROTEIN"/>
    <property type="match status" value="1"/>
</dbReference>
<evidence type="ECO:0000256" key="4">
    <source>
        <dbReference type="ARBA" id="ARBA00023014"/>
    </source>
</evidence>
<evidence type="ECO:0000256" key="3">
    <source>
        <dbReference type="ARBA" id="ARBA00023004"/>
    </source>
</evidence>
<comment type="caution">
    <text evidence="6">The sequence shown here is derived from an EMBL/GenBank/DDBJ whole genome shotgun (WGS) entry which is preliminary data.</text>
</comment>
<keyword evidence="1" id="KW-0004">4Fe-4S</keyword>
<dbReference type="SUPFAM" id="SSF54862">
    <property type="entry name" value="4Fe-4S ferredoxins"/>
    <property type="match status" value="1"/>
</dbReference>
<feature type="domain" description="4Fe-4S ferredoxin-type" evidence="5">
    <location>
        <begin position="346"/>
        <end position="375"/>
    </location>
</feature>
<dbReference type="InterPro" id="IPR017900">
    <property type="entry name" value="4Fe4S_Fe_S_CS"/>
</dbReference>
<dbReference type="InterPro" id="IPR050157">
    <property type="entry name" value="PSI_iron-sulfur_center"/>
</dbReference>
<dbReference type="PANTHER" id="PTHR24960">
    <property type="entry name" value="PHOTOSYSTEM I IRON-SULFUR CENTER-RELATED"/>
    <property type="match status" value="1"/>
</dbReference>
<dbReference type="GO" id="GO:0046872">
    <property type="term" value="F:metal ion binding"/>
    <property type="evidence" value="ECO:0007669"/>
    <property type="project" value="UniProtKB-KW"/>
</dbReference>
<name>A0A0W8FRB3_9ZZZZ</name>
<keyword evidence="2" id="KW-0479">Metal-binding</keyword>
<dbReference type="Pfam" id="PF13237">
    <property type="entry name" value="Fer4_10"/>
    <property type="match status" value="1"/>
</dbReference>
<dbReference type="GO" id="GO:0051539">
    <property type="term" value="F:4 iron, 4 sulfur cluster binding"/>
    <property type="evidence" value="ECO:0007669"/>
    <property type="project" value="UniProtKB-KW"/>
</dbReference>
<dbReference type="PROSITE" id="PS51379">
    <property type="entry name" value="4FE4S_FER_2"/>
    <property type="match status" value="2"/>
</dbReference>
<protein>
    <submittedName>
        <fullName evidence="6">Iron-sulfur cluster-binding protein</fullName>
    </submittedName>
</protein>
<accession>A0A0W8FRB3</accession>
<dbReference type="Pfam" id="PF04015">
    <property type="entry name" value="DUF362"/>
    <property type="match status" value="1"/>
</dbReference>
<dbReference type="EMBL" id="LNQE01000936">
    <property type="protein sequence ID" value="KUG22851.1"/>
    <property type="molecule type" value="Genomic_DNA"/>
</dbReference>